<dbReference type="SUPFAM" id="SSF49899">
    <property type="entry name" value="Concanavalin A-like lectins/glucanases"/>
    <property type="match status" value="2"/>
</dbReference>
<accession>A0A3S0ZC34</accession>
<dbReference type="Pfam" id="PF00337">
    <property type="entry name" value="Gal-bind_lectin"/>
    <property type="match status" value="2"/>
</dbReference>
<evidence type="ECO:0000256" key="1">
    <source>
        <dbReference type="ARBA" id="ARBA00022734"/>
    </source>
</evidence>
<dbReference type="PROSITE" id="PS51304">
    <property type="entry name" value="GALECTIN"/>
    <property type="match status" value="1"/>
</dbReference>
<evidence type="ECO:0000313" key="6">
    <source>
        <dbReference type="Proteomes" id="UP000271974"/>
    </source>
</evidence>
<dbReference type="EMBL" id="RQTK01000847">
    <property type="protein sequence ID" value="RUS74287.1"/>
    <property type="molecule type" value="Genomic_DNA"/>
</dbReference>
<dbReference type="Gene3D" id="2.60.120.200">
    <property type="match status" value="2"/>
</dbReference>
<protein>
    <recommendedName>
        <fullName evidence="2">Galectin</fullName>
    </recommendedName>
</protein>
<evidence type="ECO:0000259" key="4">
    <source>
        <dbReference type="PROSITE" id="PS51304"/>
    </source>
</evidence>
<dbReference type="Proteomes" id="UP000271974">
    <property type="component" value="Unassembled WGS sequence"/>
</dbReference>
<comment type="caution">
    <text evidence="5">The sequence shown here is derived from an EMBL/GenBank/DDBJ whole genome shotgun (WGS) entry which is preliminary data.</text>
</comment>
<feature type="chain" id="PRO_5018587642" description="Galectin" evidence="3">
    <location>
        <begin position="31"/>
        <end position="322"/>
    </location>
</feature>
<dbReference type="InterPro" id="IPR044156">
    <property type="entry name" value="Galectin-like"/>
</dbReference>
<evidence type="ECO:0000313" key="5">
    <source>
        <dbReference type="EMBL" id="RUS74287.1"/>
    </source>
</evidence>
<feature type="signal peptide" evidence="3">
    <location>
        <begin position="1"/>
        <end position="30"/>
    </location>
</feature>
<feature type="domain" description="Galectin" evidence="4">
    <location>
        <begin position="134"/>
        <end position="322"/>
    </location>
</feature>
<keyword evidence="3" id="KW-0732">Signal</keyword>
<dbReference type="InterPro" id="IPR013320">
    <property type="entry name" value="ConA-like_dom_sf"/>
</dbReference>
<dbReference type="GO" id="GO:0030246">
    <property type="term" value="F:carbohydrate binding"/>
    <property type="evidence" value="ECO:0007669"/>
    <property type="project" value="UniProtKB-UniRule"/>
</dbReference>
<dbReference type="InterPro" id="IPR001079">
    <property type="entry name" value="Galectin_CRD"/>
</dbReference>
<name>A0A3S0ZC34_ELYCH</name>
<sequence length="322" mass="35617">MVTPTLNFPNIRNRVVFTVIVLYVLRTSSAQSSDQVVSHRFERRLGLRFQCNVSEEVLLAAPVDLLLSCATACASLTNCKSFNIISAWEKPNSCSFCPAQNITDLMFGGSVANKTHSETWLRRAARYIYPAEKQELSAPGALEVGTLVVVKGTAPTTMPRKFAVDFYNKEQGVKTLVLLRFVRFVDTTNFIRANSKVDGNWITANQREAAPGLFPFAEGEDFEISLHPLEGNGIPGIEHRLPTQKSKVDGKWITANQRDAAPGLFPFAEGEDYEINVLTTAQGYKIYVNGVYVMTYDVSIATAGLADAIMCLFSLEVTYISY</sequence>
<dbReference type="SMART" id="SM00908">
    <property type="entry name" value="Gal-bind_lectin"/>
    <property type="match status" value="1"/>
</dbReference>
<dbReference type="PANTHER" id="PTHR11346">
    <property type="entry name" value="GALECTIN"/>
    <property type="match status" value="1"/>
</dbReference>
<organism evidence="5 6">
    <name type="scientific">Elysia chlorotica</name>
    <name type="common">Eastern emerald elysia</name>
    <name type="synonym">Sea slug</name>
    <dbReference type="NCBI Taxonomy" id="188477"/>
    <lineage>
        <taxon>Eukaryota</taxon>
        <taxon>Metazoa</taxon>
        <taxon>Spiralia</taxon>
        <taxon>Lophotrochozoa</taxon>
        <taxon>Mollusca</taxon>
        <taxon>Gastropoda</taxon>
        <taxon>Heterobranchia</taxon>
        <taxon>Euthyneura</taxon>
        <taxon>Panpulmonata</taxon>
        <taxon>Sacoglossa</taxon>
        <taxon>Placobranchoidea</taxon>
        <taxon>Plakobranchidae</taxon>
        <taxon>Elysia</taxon>
    </lineage>
</organism>
<evidence type="ECO:0000256" key="2">
    <source>
        <dbReference type="RuleBase" id="RU102079"/>
    </source>
</evidence>
<reference evidence="5 6" key="1">
    <citation type="submission" date="2019-01" db="EMBL/GenBank/DDBJ databases">
        <title>A draft genome assembly of the solar-powered sea slug Elysia chlorotica.</title>
        <authorList>
            <person name="Cai H."/>
            <person name="Li Q."/>
            <person name="Fang X."/>
            <person name="Li J."/>
            <person name="Curtis N.E."/>
            <person name="Altenburger A."/>
            <person name="Shibata T."/>
            <person name="Feng M."/>
            <person name="Maeda T."/>
            <person name="Schwartz J.A."/>
            <person name="Shigenobu S."/>
            <person name="Lundholm N."/>
            <person name="Nishiyama T."/>
            <person name="Yang H."/>
            <person name="Hasebe M."/>
            <person name="Li S."/>
            <person name="Pierce S.K."/>
            <person name="Wang J."/>
        </authorList>
    </citation>
    <scope>NUCLEOTIDE SEQUENCE [LARGE SCALE GENOMIC DNA]</scope>
    <source>
        <strain evidence="5">EC2010</strain>
        <tissue evidence="5">Whole organism of an adult</tissue>
    </source>
</reference>
<dbReference type="OrthoDB" id="10569151at2759"/>
<dbReference type="AlphaFoldDB" id="A0A3S0ZC34"/>
<keyword evidence="6" id="KW-1185">Reference proteome</keyword>
<gene>
    <name evidence="5" type="ORF">EGW08_017962</name>
</gene>
<evidence type="ECO:0000256" key="3">
    <source>
        <dbReference type="SAM" id="SignalP"/>
    </source>
</evidence>
<dbReference type="PANTHER" id="PTHR11346:SF147">
    <property type="entry name" value="GALECTIN"/>
    <property type="match status" value="1"/>
</dbReference>
<proteinExistence type="predicted"/>
<keyword evidence="1 2" id="KW-0430">Lectin</keyword>